<accession>A0A543PDM9</accession>
<dbReference type="FunFam" id="3.30.420.10:FF:000045">
    <property type="entry name" value="3'-5' exonuclease DinG"/>
    <property type="match status" value="1"/>
</dbReference>
<evidence type="ECO:0000313" key="7">
    <source>
        <dbReference type="EMBL" id="TQN42182.1"/>
    </source>
</evidence>
<evidence type="ECO:0000256" key="1">
    <source>
        <dbReference type="ARBA" id="ARBA00022722"/>
    </source>
</evidence>
<evidence type="ECO:0000259" key="6">
    <source>
        <dbReference type="SMART" id="SM00479"/>
    </source>
</evidence>
<evidence type="ECO:0000256" key="4">
    <source>
        <dbReference type="SAM" id="MobiDB-lite"/>
    </source>
</evidence>
<dbReference type="AlphaFoldDB" id="A0A543PDM9"/>
<comment type="caution">
    <text evidence="7">The sequence shown here is derived from an EMBL/GenBank/DDBJ whole genome shotgun (WGS) entry which is preliminary data.</text>
</comment>
<feature type="transmembrane region" description="Helical" evidence="5">
    <location>
        <begin position="6"/>
        <end position="27"/>
    </location>
</feature>
<keyword evidence="5" id="KW-1133">Transmembrane helix</keyword>
<dbReference type="InterPro" id="IPR012337">
    <property type="entry name" value="RNaseH-like_sf"/>
</dbReference>
<keyword evidence="2" id="KW-0378">Hydrolase</keyword>
<dbReference type="GO" id="GO:0008408">
    <property type="term" value="F:3'-5' exonuclease activity"/>
    <property type="evidence" value="ECO:0007669"/>
    <property type="project" value="TreeGrafter"/>
</dbReference>
<keyword evidence="5" id="KW-0812">Transmembrane</keyword>
<dbReference type="CDD" id="cd06127">
    <property type="entry name" value="DEDDh"/>
    <property type="match status" value="1"/>
</dbReference>
<dbReference type="InterPro" id="IPR013520">
    <property type="entry name" value="Ribonucl_H"/>
</dbReference>
<dbReference type="Gene3D" id="3.30.420.10">
    <property type="entry name" value="Ribonuclease H-like superfamily/Ribonuclease H"/>
    <property type="match status" value="1"/>
</dbReference>
<feature type="compositionally biased region" description="Low complexity" evidence="4">
    <location>
        <begin position="38"/>
        <end position="52"/>
    </location>
</feature>
<evidence type="ECO:0000256" key="2">
    <source>
        <dbReference type="ARBA" id="ARBA00022801"/>
    </source>
</evidence>
<organism evidence="7 8">
    <name type="scientific">Blastococcus colisei</name>
    <dbReference type="NCBI Taxonomy" id="1564162"/>
    <lineage>
        <taxon>Bacteria</taxon>
        <taxon>Bacillati</taxon>
        <taxon>Actinomycetota</taxon>
        <taxon>Actinomycetes</taxon>
        <taxon>Geodermatophilales</taxon>
        <taxon>Geodermatophilaceae</taxon>
        <taxon>Blastococcus</taxon>
    </lineage>
</organism>
<feature type="region of interest" description="Disordered" evidence="4">
    <location>
        <begin position="35"/>
        <end position="64"/>
    </location>
</feature>
<name>A0A543PDM9_9ACTN</name>
<evidence type="ECO:0000256" key="5">
    <source>
        <dbReference type="SAM" id="Phobius"/>
    </source>
</evidence>
<dbReference type="EMBL" id="VFQE01000001">
    <property type="protein sequence ID" value="TQN42182.1"/>
    <property type="molecule type" value="Genomic_DNA"/>
</dbReference>
<dbReference type="RefSeq" id="WP_142024836.1">
    <property type="nucleotide sequence ID" value="NZ_VFQE01000001.1"/>
</dbReference>
<keyword evidence="3" id="KW-0269">Exonuclease</keyword>
<dbReference type="SUPFAM" id="SSF53098">
    <property type="entry name" value="Ribonuclease H-like"/>
    <property type="match status" value="1"/>
</dbReference>
<dbReference type="OrthoDB" id="190275at2"/>
<dbReference type="InterPro" id="IPR036397">
    <property type="entry name" value="RNaseH_sf"/>
</dbReference>
<gene>
    <name evidence="7" type="ORF">FHU33_1576</name>
</gene>
<evidence type="ECO:0000313" key="8">
    <source>
        <dbReference type="Proteomes" id="UP000319865"/>
    </source>
</evidence>
<sequence>MFGVPIEVLVGASVIAGLTLLAALFLAERASSRRAARRPQTATQARGTRATAVPTPRRPADVAEPEGPIAFAEPGVRGPLFQYGGDGAGFPVDAPFAVVSIETTGFSPVRGDRIVEIAVVRVDASGRIEDEYCTLLDPGRDVGPVLVHGISTSEVLGAPPFGDVVGELLLRLDGAVVVAHNAAFVERFLAAELALLDVTLPLNPALCSLWLARRTLRAPDQRPATLARVVGLPVADAHTALADARTVAALLPQMLAMLGERPRYLTGLRPMPELDTEAEPKTRFGELRPGTDGWIASMVGRLPRAVVDAPDADAQRYVDALTSALADGRILGGEGQLLARLAGSAGIGADQVLALHRRILGHLRATALENAILTTAELRQLKTAASGLGLPDVFDDLRPTSPQDLMAARLR</sequence>
<keyword evidence="1" id="KW-0540">Nuclease</keyword>
<dbReference type="Pfam" id="PF00929">
    <property type="entry name" value="RNase_T"/>
    <property type="match status" value="1"/>
</dbReference>
<feature type="domain" description="Exonuclease" evidence="6">
    <location>
        <begin position="95"/>
        <end position="260"/>
    </location>
</feature>
<keyword evidence="8" id="KW-1185">Reference proteome</keyword>
<dbReference type="GO" id="GO:0003676">
    <property type="term" value="F:nucleic acid binding"/>
    <property type="evidence" value="ECO:0007669"/>
    <property type="project" value="InterPro"/>
</dbReference>
<dbReference type="PANTHER" id="PTHR30231">
    <property type="entry name" value="DNA POLYMERASE III SUBUNIT EPSILON"/>
    <property type="match status" value="1"/>
</dbReference>
<evidence type="ECO:0000256" key="3">
    <source>
        <dbReference type="ARBA" id="ARBA00022839"/>
    </source>
</evidence>
<protein>
    <submittedName>
        <fullName evidence="7">DNA polymerase-3 subunit epsilon</fullName>
    </submittedName>
</protein>
<dbReference type="Proteomes" id="UP000319865">
    <property type="component" value="Unassembled WGS sequence"/>
</dbReference>
<proteinExistence type="predicted"/>
<reference evidence="7 8" key="1">
    <citation type="submission" date="2019-06" db="EMBL/GenBank/DDBJ databases">
        <title>Sequencing the genomes of 1000 actinobacteria strains.</title>
        <authorList>
            <person name="Klenk H.-P."/>
        </authorList>
    </citation>
    <scope>NUCLEOTIDE SEQUENCE [LARGE SCALE GENOMIC DNA]</scope>
    <source>
        <strain evidence="7 8">DSM 46837</strain>
    </source>
</reference>
<dbReference type="PANTHER" id="PTHR30231:SF4">
    <property type="entry name" value="PROTEIN NEN2"/>
    <property type="match status" value="1"/>
</dbReference>
<dbReference type="SMART" id="SM00479">
    <property type="entry name" value="EXOIII"/>
    <property type="match status" value="1"/>
</dbReference>
<dbReference type="GO" id="GO:0005829">
    <property type="term" value="C:cytosol"/>
    <property type="evidence" value="ECO:0007669"/>
    <property type="project" value="TreeGrafter"/>
</dbReference>
<keyword evidence="5" id="KW-0472">Membrane</keyword>